<feature type="domain" description="Bacteriophage phiJL001 Gp84 C-terminal" evidence="1">
    <location>
        <begin position="204"/>
        <end position="276"/>
    </location>
</feature>
<proteinExistence type="predicted"/>
<organism evidence="2 3">
    <name type="scientific">Loktanella phage pCB2051-A</name>
    <dbReference type="NCBI Taxonomy" id="754044"/>
    <lineage>
        <taxon>Viruses</taxon>
        <taxon>Duplodnaviria</taxon>
        <taxon>Heunggongvirae</taxon>
        <taxon>Uroviricota</taxon>
        <taxon>Caudoviricetes</taxon>
        <taxon>Casjensviridae</taxon>
        <taxon>Broinstvirus</taxon>
        <taxon>Broinstvirus pCB2051A</taxon>
    </lineage>
</organism>
<sequence length="286" mass="31226">MSVEDYELSIDRGNPAELFEFVYGDAEDQVYRYTNADREVVLAGNTYLPLTISHESIKSKGRGEAVETKITVPATSDIAVLFSGVIPRRVITAKIFKGHITKSDDPLYWRGTAGGVFQAHWFGRVTERTRKKASSILTCTTLGAGMRRPALGMYYQRGCQHVLYGNRCGANKEDFTTTVTLDTTTSTGVLLDAGWEGALSPAAYIGGLLEWESDYGPDRVTILGASSAGVRTDAPVRDIAPGTEMTVAPGCGHTMDHCRDRFNNILNFGGHPYIPLTNPVNKNNHT</sequence>
<dbReference type="GeneID" id="15011504"/>
<dbReference type="Pfam" id="PF09356">
    <property type="entry name" value="Phage_BR0599"/>
    <property type="match status" value="1"/>
</dbReference>
<dbReference type="OrthoDB" id="5153at10239"/>
<name>M4QNZ5_9CAUD</name>
<keyword evidence="3" id="KW-1185">Reference proteome</keyword>
<dbReference type="EMBL" id="HQ632859">
    <property type="protein sequence ID" value="AGH31471.1"/>
    <property type="molecule type" value="Genomic_DNA"/>
</dbReference>
<accession>M4QNZ5</accession>
<reference evidence="2 3" key="1">
    <citation type="submission" date="2010-10" db="EMBL/GenBank/DDBJ databases">
        <title>The Genome Sequence of Loktanella phage pCB2051-A.</title>
        <authorList>
            <consortium name="The Broad Institute Genome Sequencing Platform"/>
            <person name="Henn M.R."/>
            <person name="Buchan A."/>
            <person name="Levin J."/>
            <person name="Malboeuf C."/>
            <person name="Casali M."/>
            <person name="Russ C."/>
            <person name="Lennon N."/>
            <person name="Chapman S.B."/>
            <person name="Erlich R."/>
            <person name="Young S.K."/>
            <person name="Yandava C."/>
            <person name="Zeng Q."/>
            <person name="Alvarado L."/>
            <person name="Anderson S."/>
            <person name="Berlin A."/>
            <person name="Chen Z."/>
            <person name="Freedman E."/>
            <person name="Gellesch M."/>
            <person name="Goldberg J."/>
            <person name="Green L."/>
            <person name="Griggs A."/>
            <person name="Gujja S."/>
            <person name="Heilman E.R."/>
            <person name="Heiman D."/>
            <person name="Hollinger A."/>
            <person name="Howarth C."/>
            <person name="Larson L."/>
            <person name="Mehta T."/>
            <person name="Pearson M."/>
            <person name="Roberts A."/>
            <person name="Ryan E."/>
            <person name="Saif S."/>
            <person name="Shea T."/>
            <person name="Shenoy N."/>
            <person name="Sisk P."/>
            <person name="Stolte C."/>
            <person name="Sykes S."/>
            <person name="White J."/>
            <person name="Haas B."/>
            <person name="Nusbaum C."/>
            <person name="Birren B."/>
        </authorList>
    </citation>
    <scope>NUCLEOTIDE SEQUENCE [LARGE SCALE GENOMIC DNA]</scope>
    <source>
        <strain evidence="3">pCB2051-A</strain>
    </source>
</reference>
<dbReference type="RefSeq" id="YP_007674931.1">
    <property type="nucleotide sequence ID" value="NC_020853.1"/>
</dbReference>
<dbReference type="Pfam" id="PF09931">
    <property type="entry name" value="Phage_phiJL001_Gp84_N"/>
    <property type="match status" value="1"/>
</dbReference>
<gene>
    <name evidence="2" type="ORF">LOKG_00035</name>
</gene>
<evidence type="ECO:0000259" key="1">
    <source>
        <dbReference type="Pfam" id="PF09356"/>
    </source>
</evidence>
<evidence type="ECO:0000313" key="2">
    <source>
        <dbReference type="EMBL" id="AGH31471.1"/>
    </source>
</evidence>
<protein>
    <recommendedName>
        <fullName evidence="1">Bacteriophage phiJL001 Gp84 C-terminal domain-containing protein</fullName>
    </recommendedName>
</protein>
<dbReference type="KEGG" id="vg:15011504"/>
<dbReference type="InterPro" id="IPR018964">
    <property type="entry name" value="Phage_phiJL001_Gp84_C"/>
</dbReference>
<evidence type="ECO:0000313" key="3">
    <source>
        <dbReference type="Proteomes" id="UP000201389"/>
    </source>
</evidence>
<dbReference type="Proteomes" id="UP000201389">
    <property type="component" value="Segment"/>
</dbReference>